<evidence type="ECO:0000256" key="4">
    <source>
        <dbReference type="ARBA" id="ARBA00022452"/>
    </source>
</evidence>
<protein>
    <submittedName>
        <fullName evidence="8">TolC family protein</fullName>
    </submittedName>
</protein>
<dbReference type="GO" id="GO:1990281">
    <property type="term" value="C:efflux pump complex"/>
    <property type="evidence" value="ECO:0007669"/>
    <property type="project" value="TreeGrafter"/>
</dbReference>
<dbReference type="PANTHER" id="PTHR30026">
    <property type="entry name" value="OUTER MEMBRANE PROTEIN TOLC"/>
    <property type="match status" value="1"/>
</dbReference>
<accession>A0A646HEN0</accession>
<dbReference type="InterPro" id="IPR051906">
    <property type="entry name" value="TolC-like"/>
</dbReference>
<comment type="caution">
    <text evidence="8">The sequence shown here is derived from an EMBL/GenBank/DDBJ whole genome shotgun (WGS) entry which is preliminary data.</text>
</comment>
<comment type="similarity">
    <text evidence="2">Belongs to the outer membrane factor (OMF) (TC 1.B.17) family.</text>
</comment>
<dbReference type="GO" id="GO:0009279">
    <property type="term" value="C:cell outer membrane"/>
    <property type="evidence" value="ECO:0007669"/>
    <property type="project" value="UniProtKB-SubCell"/>
</dbReference>
<dbReference type="PANTHER" id="PTHR30026:SF20">
    <property type="entry name" value="OUTER MEMBRANE PROTEIN TOLC"/>
    <property type="match status" value="1"/>
</dbReference>
<dbReference type="SUPFAM" id="SSF56954">
    <property type="entry name" value="Outer membrane efflux proteins (OEP)"/>
    <property type="match status" value="1"/>
</dbReference>
<dbReference type="Pfam" id="PF02321">
    <property type="entry name" value="OEP"/>
    <property type="match status" value="1"/>
</dbReference>
<dbReference type="EMBL" id="VZBQ01000049">
    <property type="protein sequence ID" value="MQN89128.1"/>
    <property type="molecule type" value="Genomic_DNA"/>
</dbReference>
<dbReference type="Gene3D" id="1.20.1600.10">
    <property type="entry name" value="Outer membrane efflux proteins (OEP)"/>
    <property type="match status" value="1"/>
</dbReference>
<dbReference type="Proteomes" id="UP000420635">
    <property type="component" value="Unassembled WGS sequence"/>
</dbReference>
<dbReference type="InterPro" id="IPR003423">
    <property type="entry name" value="OMP_efflux"/>
</dbReference>
<organism evidence="8 9">
    <name type="scientific">Segatella copri</name>
    <dbReference type="NCBI Taxonomy" id="165179"/>
    <lineage>
        <taxon>Bacteria</taxon>
        <taxon>Pseudomonadati</taxon>
        <taxon>Bacteroidota</taxon>
        <taxon>Bacteroidia</taxon>
        <taxon>Bacteroidales</taxon>
        <taxon>Prevotellaceae</taxon>
        <taxon>Segatella</taxon>
    </lineage>
</organism>
<evidence type="ECO:0000256" key="5">
    <source>
        <dbReference type="ARBA" id="ARBA00022692"/>
    </source>
</evidence>
<reference evidence="9" key="1">
    <citation type="submission" date="2019-09" db="EMBL/GenBank/DDBJ databases">
        <title>Distinct polysaccharide growth profiles of human intestinal Prevotella copri isolates.</title>
        <authorList>
            <person name="Fehlner-Peach H."/>
            <person name="Magnabosco C."/>
            <person name="Raghavan V."/>
            <person name="Scher J.U."/>
            <person name="Tett A."/>
            <person name="Cox L.M."/>
            <person name="Gottsegen C."/>
            <person name="Watters A."/>
            <person name="Wiltshire- Gordon J.D."/>
            <person name="Segata N."/>
            <person name="Bonneau R."/>
            <person name="Littman D.R."/>
        </authorList>
    </citation>
    <scope>NUCLEOTIDE SEQUENCE [LARGE SCALE GENOMIC DNA]</scope>
    <source>
        <strain evidence="9">iP54</strain>
    </source>
</reference>
<keyword evidence="4" id="KW-1134">Transmembrane beta strand</keyword>
<evidence type="ECO:0000313" key="9">
    <source>
        <dbReference type="Proteomes" id="UP000420635"/>
    </source>
</evidence>
<evidence type="ECO:0000313" key="8">
    <source>
        <dbReference type="EMBL" id="MQN89128.1"/>
    </source>
</evidence>
<proteinExistence type="inferred from homology"/>
<keyword evidence="3" id="KW-0813">Transport</keyword>
<evidence type="ECO:0000256" key="3">
    <source>
        <dbReference type="ARBA" id="ARBA00022448"/>
    </source>
</evidence>
<comment type="subcellular location">
    <subcellularLocation>
        <location evidence="1">Cell outer membrane</location>
    </subcellularLocation>
</comment>
<keyword evidence="5" id="KW-0812">Transmembrane</keyword>
<keyword evidence="7" id="KW-0998">Cell outer membrane</keyword>
<evidence type="ECO:0000256" key="1">
    <source>
        <dbReference type="ARBA" id="ARBA00004442"/>
    </source>
</evidence>
<dbReference type="AlphaFoldDB" id="A0A646HEN0"/>
<evidence type="ECO:0000256" key="7">
    <source>
        <dbReference type="ARBA" id="ARBA00023237"/>
    </source>
</evidence>
<sequence>MRFLMIMVGMLFFSISPFFAQQTVTLGDAIRIAQSNSFDAQLARFSFLSSYWAYKSYKAELLPSMSLSGGLMNFNHSRVEARNAEDGKINYVDNNSLVNSLTLSLQQPVSSLGGTLSLQSYLYRLDQFDYKMTTYNTLPLRLSYSQPFTSYNEWKWRKKTEPKEYEKAKRVYQESIEDIAIKVSSLYFAAISALSDYQQSLAKSQDLEELYRISQRRLELGTITKGDLLQLELSKLNAEVTVNEVKVKLNDSLYDLFSYMRVTDYEHANLLPPENVLDMVLNVNDVLLKARTNSSHAITQDLELIAAQQNLAKAKSAQGIQMHLNAEVGFNRTADGFAAAYSHLQDNEIIGVTVTVPIFDWGVKKGRVMVAKSNLELAKTKREQADNDYVQSVKREVMQFSLQAALCRTSLQAQRISQERYDITKKRFEAGNVSVTELNTALQELETAKSQYISQLRTYWNYYYTLRKFTLYDWVQHQELTVDFDALVL</sequence>
<keyword evidence="6" id="KW-0472">Membrane</keyword>
<dbReference type="GO" id="GO:0015562">
    <property type="term" value="F:efflux transmembrane transporter activity"/>
    <property type="evidence" value="ECO:0007669"/>
    <property type="project" value="InterPro"/>
</dbReference>
<evidence type="ECO:0000256" key="6">
    <source>
        <dbReference type="ARBA" id="ARBA00023136"/>
    </source>
</evidence>
<gene>
    <name evidence="8" type="ORF">F7D59_04460</name>
</gene>
<evidence type="ECO:0000256" key="2">
    <source>
        <dbReference type="ARBA" id="ARBA00007613"/>
    </source>
</evidence>
<name>A0A646HEN0_9BACT</name>
<dbReference type="GO" id="GO:0015288">
    <property type="term" value="F:porin activity"/>
    <property type="evidence" value="ECO:0007669"/>
    <property type="project" value="TreeGrafter"/>
</dbReference>